<feature type="transmembrane region" description="Helical" evidence="8">
    <location>
        <begin position="164"/>
        <end position="184"/>
    </location>
</feature>
<reference evidence="10 11" key="1">
    <citation type="submission" date="2020-08" db="EMBL/GenBank/DDBJ databases">
        <title>Genomic Encyclopedia of Type Strains, Phase IV (KMG-IV): sequencing the most valuable type-strain genomes for metagenomic binning, comparative biology and taxonomic classification.</title>
        <authorList>
            <person name="Goeker M."/>
        </authorList>
    </citation>
    <scope>NUCLEOTIDE SEQUENCE [LARGE SCALE GENOMIC DNA]</scope>
    <source>
        <strain evidence="10 11">DSM 101730</strain>
    </source>
</reference>
<evidence type="ECO:0000256" key="8">
    <source>
        <dbReference type="SAM" id="Phobius"/>
    </source>
</evidence>
<evidence type="ECO:0000256" key="2">
    <source>
        <dbReference type="ARBA" id="ARBA00022475"/>
    </source>
</evidence>
<dbReference type="RefSeq" id="WP_184147723.1">
    <property type="nucleotide sequence ID" value="NZ_JACHFM010000001.1"/>
</dbReference>
<gene>
    <name evidence="10" type="ORF">HNP73_001266</name>
</gene>
<keyword evidence="4" id="KW-0808">Transferase</keyword>
<comment type="subcellular location">
    <subcellularLocation>
        <location evidence="1">Cell membrane</location>
        <topology evidence="1">Multi-pass membrane protein</topology>
    </subcellularLocation>
</comment>
<feature type="transmembrane region" description="Helical" evidence="8">
    <location>
        <begin position="190"/>
        <end position="218"/>
    </location>
</feature>
<dbReference type="InterPro" id="IPR038731">
    <property type="entry name" value="RgtA/B/C-like"/>
</dbReference>
<dbReference type="AlphaFoldDB" id="A0A840SL37"/>
<keyword evidence="3" id="KW-0328">Glycosyltransferase</keyword>
<evidence type="ECO:0000259" key="9">
    <source>
        <dbReference type="Pfam" id="PF13231"/>
    </source>
</evidence>
<dbReference type="PANTHER" id="PTHR33908:SF11">
    <property type="entry name" value="MEMBRANE PROTEIN"/>
    <property type="match status" value="1"/>
</dbReference>
<proteinExistence type="predicted"/>
<evidence type="ECO:0000256" key="6">
    <source>
        <dbReference type="ARBA" id="ARBA00022989"/>
    </source>
</evidence>
<dbReference type="GO" id="GO:0005886">
    <property type="term" value="C:plasma membrane"/>
    <property type="evidence" value="ECO:0007669"/>
    <property type="project" value="UniProtKB-SubCell"/>
</dbReference>
<evidence type="ECO:0000313" key="10">
    <source>
        <dbReference type="EMBL" id="MBB5221345.1"/>
    </source>
</evidence>
<accession>A0A840SL37</accession>
<dbReference type="Proteomes" id="UP000549457">
    <property type="component" value="Unassembled WGS sequence"/>
</dbReference>
<keyword evidence="5 8" id="KW-0812">Transmembrane</keyword>
<dbReference type="InterPro" id="IPR050297">
    <property type="entry name" value="LipidA_mod_glycosyltrf_83"/>
</dbReference>
<evidence type="ECO:0000256" key="4">
    <source>
        <dbReference type="ARBA" id="ARBA00022679"/>
    </source>
</evidence>
<feature type="transmembrane region" description="Helical" evidence="8">
    <location>
        <begin position="230"/>
        <end position="251"/>
    </location>
</feature>
<keyword evidence="2" id="KW-1003">Cell membrane</keyword>
<evidence type="ECO:0000256" key="5">
    <source>
        <dbReference type="ARBA" id="ARBA00022692"/>
    </source>
</evidence>
<feature type="transmembrane region" description="Helical" evidence="8">
    <location>
        <begin position="357"/>
        <end position="378"/>
    </location>
</feature>
<dbReference type="EMBL" id="JACHFM010000001">
    <property type="protein sequence ID" value="MBB5221345.1"/>
    <property type="molecule type" value="Genomic_DNA"/>
</dbReference>
<evidence type="ECO:0000256" key="7">
    <source>
        <dbReference type="ARBA" id="ARBA00023136"/>
    </source>
</evidence>
<feature type="transmembrane region" description="Helical" evidence="8">
    <location>
        <begin position="325"/>
        <end position="345"/>
    </location>
</feature>
<evidence type="ECO:0000313" key="11">
    <source>
        <dbReference type="Proteomes" id="UP000549457"/>
    </source>
</evidence>
<feature type="domain" description="Glycosyltransferase RgtA/B/C/D-like" evidence="9">
    <location>
        <begin position="89"/>
        <end position="249"/>
    </location>
</feature>
<keyword evidence="11" id="KW-1185">Reference proteome</keyword>
<evidence type="ECO:0000256" key="3">
    <source>
        <dbReference type="ARBA" id="ARBA00022676"/>
    </source>
</evidence>
<dbReference type="GO" id="GO:0016763">
    <property type="term" value="F:pentosyltransferase activity"/>
    <property type="evidence" value="ECO:0007669"/>
    <property type="project" value="TreeGrafter"/>
</dbReference>
<sequence length="526" mass="55348">MTSPGEHGTRWTSFAAVATGSRAAASGTARPVPAAVTGVRWPELNWPLVICAYFALQVLLRRFAAGSLTLDEAEMLLWSRHLAWGYGSQPPLYSWLQWLSFQIVPDTLLSLALLKNLLLATIYLAVFRLLRSEYPARIAGPAALTLFLLPQISWESQRDLTHSVLVVTLAAGTTLAFWTCTLAGRRGGWLLFGLLAGLGLLSKVNFALVPFSLLLATASLPDLRSRLHPGGLAIALLAAAAVIAMPTWWAFAHPEIAFSSVAKLNLSDSGGGAILSGMASLAEGIASLLGLPAVIFGVIFALGRRRVDRPLSGLRPEPAAPLARLLLRTIIAGIALVAIGIALGGMTDFRDRWLTPVVYLAAPLAAVSLIGVTGAWGARALVRTIAVLAAVVIVVLTVHFRYGKPGKPSLTGAPVAAIAADLASRHPGAARIVAEPAWLAGNLVLVRPDLPIVSATVPGAPPAAGEEVVALWWNGDRSQRIIETLGQRWNTGIALTPSEPFSAPFPMQPDVALEIGAAVVARGVAP</sequence>
<protein>
    <recommendedName>
        <fullName evidence="9">Glycosyltransferase RgtA/B/C/D-like domain-containing protein</fullName>
    </recommendedName>
</protein>
<organism evidence="10 11">
    <name type="scientific">Amaricoccus macauensis</name>
    <dbReference type="NCBI Taxonomy" id="57001"/>
    <lineage>
        <taxon>Bacteria</taxon>
        <taxon>Pseudomonadati</taxon>
        <taxon>Pseudomonadota</taxon>
        <taxon>Alphaproteobacteria</taxon>
        <taxon>Rhodobacterales</taxon>
        <taxon>Paracoccaceae</taxon>
        <taxon>Amaricoccus</taxon>
    </lineage>
</organism>
<feature type="transmembrane region" description="Helical" evidence="8">
    <location>
        <begin position="108"/>
        <end position="128"/>
    </location>
</feature>
<dbReference type="Pfam" id="PF13231">
    <property type="entry name" value="PMT_2"/>
    <property type="match status" value="1"/>
</dbReference>
<comment type="caution">
    <text evidence="10">The sequence shown here is derived from an EMBL/GenBank/DDBJ whole genome shotgun (WGS) entry which is preliminary data.</text>
</comment>
<evidence type="ECO:0000256" key="1">
    <source>
        <dbReference type="ARBA" id="ARBA00004651"/>
    </source>
</evidence>
<feature type="transmembrane region" description="Helical" evidence="8">
    <location>
        <begin position="285"/>
        <end position="304"/>
    </location>
</feature>
<name>A0A840SL37_9RHOB</name>
<keyword evidence="7 8" id="KW-0472">Membrane</keyword>
<feature type="transmembrane region" description="Helical" evidence="8">
    <location>
        <begin position="385"/>
        <end position="402"/>
    </location>
</feature>
<dbReference type="PANTHER" id="PTHR33908">
    <property type="entry name" value="MANNOSYLTRANSFERASE YKCB-RELATED"/>
    <property type="match status" value="1"/>
</dbReference>
<dbReference type="GO" id="GO:0009103">
    <property type="term" value="P:lipopolysaccharide biosynthetic process"/>
    <property type="evidence" value="ECO:0007669"/>
    <property type="project" value="UniProtKB-ARBA"/>
</dbReference>
<keyword evidence="6 8" id="KW-1133">Transmembrane helix</keyword>